<keyword evidence="6 8" id="KW-1133">Transmembrane helix</keyword>
<evidence type="ECO:0000256" key="1">
    <source>
        <dbReference type="ARBA" id="ARBA00004651"/>
    </source>
</evidence>
<feature type="transmembrane region" description="Helical" evidence="8">
    <location>
        <begin position="99"/>
        <end position="121"/>
    </location>
</feature>
<keyword evidence="10" id="KW-1185">Reference proteome</keyword>
<keyword evidence="5" id="KW-0133">Cell shape</keyword>
<comment type="caution">
    <text evidence="9">The sequence shown here is derived from an EMBL/GenBank/DDBJ whole genome shotgun (WGS) entry which is preliminary data.</text>
</comment>
<name>A0ABV8F682_9ACTN</name>
<evidence type="ECO:0000256" key="2">
    <source>
        <dbReference type="ARBA" id="ARBA00007776"/>
    </source>
</evidence>
<organism evidence="9 10">
    <name type="scientific">Streptosporangium jomthongense</name>
    <dbReference type="NCBI Taxonomy" id="1193683"/>
    <lineage>
        <taxon>Bacteria</taxon>
        <taxon>Bacillati</taxon>
        <taxon>Actinomycetota</taxon>
        <taxon>Actinomycetes</taxon>
        <taxon>Streptosporangiales</taxon>
        <taxon>Streptosporangiaceae</taxon>
        <taxon>Streptosporangium</taxon>
    </lineage>
</organism>
<accession>A0ABV8F682</accession>
<evidence type="ECO:0000313" key="9">
    <source>
        <dbReference type="EMBL" id="MFC3983359.1"/>
    </source>
</evidence>
<sequence>MSRDLGAVAVLLLALVVQVTFVNRIPLPGGAAPDLVLLTVVGYALVRGAAAGAVMGFGAGFAGDVLPPAAHVLGQYALVLCLIGFAAGRAGESRPDARLPVALACAAAGPPAVAVVSVLLGEPGAGGDVLASPLPWAIGYNLLAAPPMVWLVMRIVKGPRERELRPVTHLVRGRR</sequence>
<evidence type="ECO:0000256" key="8">
    <source>
        <dbReference type="SAM" id="Phobius"/>
    </source>
</evidence>
<reference evidence="10" key="1">
    <citation type="journal article" date="2019" name="Int. J. Syst. Evol. Microbiol.">
        <title>The Global Catalogue of Microorganisms (GCM) 10K type strain sequencing project: providing services to taxonomists for standard genome sequencing and annotation.</title>
        <authorList>
            <consortium name="The Broad Institute Genomics Platform"/>
            <consortium name="The Broad Institute Genome Sequencing Center for Infectious Disease"/>
            <person name="Wu L."/>
            <person name="Ma J."/>
        </authorList>
    </citation>
    <scope>NUCLEOTIDE SEQUENCE [LARGE SCALE GENOMIC DNA]</scope>
    <source>
        <strain evidence="10">TBRC 7912</strain>
    </source>
</reference>
<protein>
    <submittedName>
        <fullName evidence="9">Rod shape-determining protein MreD</fullName>
    </submittedName>
</protein>
<dbReference type="EMBL" id="JBHSBC010000024">
    <property type="protein sequence ID" value="MFC3983359.1"/>
    <property type="molecule type" value="Genomic_DNA"/>
</dbReference>
<dbReference type="RefSeq" id="WP_386192456.1">
    <property type="nucleotide sequence ID" value="NZ_JBHSBC010000024.1"/>
</dbReference>
<dbReference type="InterPro" id="IPR007227">
    <property type="entry name" value="Cell_shape_determining_MreD"/>
</dbReference>
<dbReference type="NCBIfam" id="TIGR03426">
    <property type="entry name" value="shape_MreD"/>
    <property type="match status" value="1"/>
</dbReference>
<keyword evidence="7 8" id="KW-0472">Membrane</keyword>
<dbReference type="Pfam" id="PF04093">
    <property type="entry name" value="MreD"/>
    <property type="match status" value="1"/>
</dbReference>
<keyword evidence="4 8" id="KW-0812">Transmembrane</keyword>
<feature type="transmembrane region" description="Helical" evidence="8">
    <location>
        <begin position="69"/>
        <end position="87"/>
    </location>
</feature>
<comment type="similarity">
    <text evidence="2">Belongs to the MreD family.</text>
</comment>
<evidence type="ECO:0000256" key="5">
    <source>
        <dbReference type="ARBA" id="ARBA00022960"/>
    </source>
</evidence>
<evidence type="ECO:0000256" key="6">
    <source>
        <dbReference type="ARBA" id="ARBA00022989"/>
    </source>
</evidence>
<keyword evidence="3" id="KW-1003">Cell membrane</keyword>
<feature type="transmembrane region" description="Helical" evidence="8">
    <location>
        <begin position="133"/>
        <end position="156"/>
    </location>
</feature>
<gene>
    <name evidence="9" type="primary">mreD</name>
    <name evidence="9" type="ORF">ACFOYY_24745</name>
</gene>
<evidence type="ECO:0000256" key="4">
    <source>
        <dbReference type="ARBA" id="ARBA00022692"/>
    </source>
</evidence>
<evidence type="ECO:0000313" key="10">
    <source>
        <dbReference type="Proteomes" id="UP001595698"/>
    </source>
</evidence>
<comment type="subcellular location">
    <subcellularLocation>
        <location evidence="1">Cell membrane</location>
        <topology evidence="1">Multi-pass membrane protein</topology>
    </subcellularLocation>
</comment>
<evidence type="ECO:0000256" key="7">
    <source>
        <dbReference type="ARBA" id="ARBA00023136"/>
    </source>
</evidence>
<evidence type="ECO:0000256" key="3">
    <source>
        <dbReference type="ARBA" id="ARBA00022475"/>
    </source>
</evidence>
<proteinExistence type="inferred from homology"/>
<dbReference type="Proteomes" id="UP001595698">
    <property type="component" value="Unassembled WGS sequence"/>
</dbReference>